<dbReference type="Proteomes" id="UP001219355">
    <property type="component" value="Chromosome 1"/>
</dbReference>
<gene>
    <name evidence="1" type="ORF">PRK78_002351</name>
</gene>
<sequence>MGQNSAEVERQVVPGQLLVQMFCLRGSMSIAQMFLNNNGLGPLLERDLANFQSRKRNHMAFQPTLSVMAYARRFHVSMFSTVTEGLHFQNLDQVEPDDNGASVENHITSKRGWVLS</sequence>
<evidence type="ECO:0000313" key="1">
    <source>
        <dbReference type="EMBL" id="WEW56894.1"/>
    </source>
</evidence>
<protein>
    <submittedName>
        <fullName evidence="1">Uncharacterized protein</fullName>
    </submittedName>
</protein>
<keyword evidence="2" id="KW-1185">Reference proteome</keyword>
<organism evidence="1 2">
    <name type="scientific">Emydomyces testavorans</name>
    <dbReference type="NCBI Taxonomy" id="2070801"/>
    <lineage>
        <taxon>Eukaryota</taxon>
        <taxon>Fungi</taxon>
        <taxon>Dikarya</taxon>
        <taxon>Ascomycota</taxon>
        <taxon>Pezizomycotina</taxon>
        <taxon>Eurotiomycetes</taxon>
        <taxon>Eurotiomycetidae</taxon>
        <taxon>Onygenales</taxon>
        <taxon>Nannizziopsiaceae</taxon>
        <taxon>Emydomyces</taxon>
    </lineage>
</organism>
<proteinExistence type="predicted"/>
<name>A0AAF0IJK5_9EURO</name>
<accession>A0AAF0IJK5</accession>
<evidence type="ECO:0000313" key="2">
    <source>
        <dbReference type="Proteomes" id="UP001219355"/>
    </source>
</evidence>
<reference evidence="1" key="1">
    <citation type="submission" date="2023-03" db="EMBL/GenBank/DDBJ databases">
        <title>Emydomyces testavorans Genome Sequence.</title>
        <authorList>
            <person name="Hoyer L."/>
        </authorList>
    </citation>
    <scope>NUCLEOTIDE SEQUENCE</scope>
    <source>
        <strain evidence="1">16-2883</strain>
    </source>
</reference>
<dbReference type="AlphaFoldDB" id="A0AAF0IJK5"/>
<dbReference type="EMBL" id="CP120627">
    <property type="protein sequence ID" value="WEW56894.1"/>
    <property type="molecule type" value="Genomic_DNA"/>
</dbReference>